<sequence>MSQLTTNKYFFIVTALAFLLGIPFLAKIAFSSKEIYPSVVMPAAGSKVNIGKDGTCTFEKRQLYGIDPKTGTEIELNHTRFIFPAPIHDLRGMIMNDLGLFTYDKHTDQYTEVTNWWRQKLKEQHCSENVIIARKLKIDSKDFSQTVIDEKIYTLD</sequence>
<dbReference type="EMBL" id="FRAA01000008">
    <property type="protein sequence ID" value="SHK74997.1"/>
    <property type="molecule type" value="Genomic_DNA"/>
</dbReference>
<evidence type="ECO:0000313" key="1">
    <source>
        <dbReference type="EMBL" id="SHK74997.1"/>
    </source>
</evidence>
<gene>
    <name evidence="1" type="ORF">SAMN04488028_10872</name>
</gene>
<protein>
    <submittedName>
        <fullName evidence="1">Uncharacterized protein</fullName>
    </submittedName>
</protein>
<organism evidence="1 2">
    <name type="scientific">Reichenbachiella agariperforans</name>
    <dbReference type="NCBI Taxonomy" id="156994"/>
    <lineage>
        <taxon>Bacteria</taxon>
        <taxon>Pseudomonadati</taxon>
        <taxon>Bacteroidota</taxon>
        <taxon>Cytophagia</taxon>
        <taxon>Cytophagales</taxon>
        <taxon>Reichenbachiellaceae</taxon>
        <taxon>Reichenbachiella</taxon>
    </lineage>
</organism>
<dbReference type="STRING" id="156994.SAMN04488028_10872"/>
<dbReference type="Proteomes" id="UP000184474">
    <property type="component" value="Unassembled WGS sequence"/>
</dbReference>
<accession>A0A1M6V0F5</accession>
<proteinExistence type="predicted"/>
<evidence type="ECO:0000313" key="2">
    <source>
        <dbReference type="Proteomes" id="UP000184474"/>
    </source>
</evidence>
<dbReference type="RefSeq" id="WP_073124626.1">
    <property type="nucleotide sequence ID" value="NZ_FRAA01000008.1"/>
</dbReference>
<keyword evidence="2" id="KW-1185">Reference proteome</keyword>
<reference evidence="2" key="1">
    <citation type="submission" date="2016-11" db="EMBL/GenBank/DDBJ databases">
        <authorList>
            <person name="Varghese N."/>
            <person name="Submissions S."/>
        </authorList>
    </citation>
    <scope>NUCLEOTIDE SEQUENCE [LARGE SCALE GENOMIC DNA]</scope>
    <source>
        <strain evidence="2">DSM 26134</strain>
    </source>
</reference>
<dbReference type="AlphaFoldDB" id="A0A1M6V0F5"/>
<name>A0A1M6V0F5_REIAG</name>